<comment type="caution">
    <text evidence="3">The sequence shown here is derived from an EMBL/GenBank/DDBJ whole genome shotgun (WGS) entry which is preliminary data.</text>
</comment>
<reference evidence="3 4" key="1">
    <citation type="submission" date="2020-07" db="EMBL/GenBank/DDBJ databases">
        <title>Comparative genomics of pyrophilous fungi reveals a link between fire events and developmental genes.</title>
        <authorList>
            <consortium name="DOE Joint Genome Institute"/>
            <person name="Steindorff A.S."/>
            <person name="Carver A."/>
            <person name="Calhoun S."/>
            <person name="Stillman K."/>
            <person name="Liu H."/>
            <person name="Lipzen A."/>
            <person name="Pangilinan J."/>
            <person name="Labutti K."/>
            <person name="Bruns T.D."/>
            <person name="Grigoriev I.V."/>
        </authorList>
    </citation>
    <scope>NUCLEOTIDE SEQUENCE [LARGE SCALE GENOMIC DNA]</scope>
    <source>
        <strain evidence="3 4">CBS 144469</strain>
    </source>
</reference>
<organism evidence="3 4">
    <name type="scientific">Ephemerocybe angulata</name>
    <dbReference type="NCBI Taxonomy" id="980116"/>
    <lineage>
        <taxon>Eukaryota</taxon>
        <taxon>Fungi</taxon>
        <taxon>Dikarya</taxon>
        <taxon>Basidiomycota</taxon>
        <taxon>Agaricomycotina</taxon>
        <taxon>Agaricomycetes</taxon>
        <taxon>Agaricomycetidae</taxon>
        <taxon>Agaricales</taxon>
        <taxon>Agaricineae</taxon>
        <taxon>Psathyrellaceae</taxon>
        <taxon>Ephemerocybe</taxon>
    </lineage>
</organism>
<evidence type="ECO:0000256" key="1">
    <source>
        <dbReference type="SAM" id="Phobius"/>
    </source>
</evidence>
<keyword evidence="1" id="KW-0812">Transmembrane</keyword>
<evidence type="ECO:0000313" key="3">
    <source>
        <dbReference type="EMBL" id="KAF6741508.1"/>
    </source>
</evidence>
<dbReference type="Proteomes" id="UP000521943">
    <property type="component" value="Unassembled WGS sequence"/>
</dbReference>
<dbReference type="AlphaFoldDB" id="A0A8H6H6U2"/>
<dbReference type="OrthoDB" id="2645170at2759"/>
<feature type="transmembrane region" description="Helical" evidence="1">
    <location>
        <begin position="62"/>
        <end position="83"/>
    </location>
</feature>
<evidence type="ECO:0000313" key="4">
    <source>
        <dbReference type="Proteomes" id="UP000521943"/>
    </source>
</evidence>
<evidence type="ECO:0000259" key="2">
    <source>
        <dbReference type="Pfam" id="PF20151"/>
    </source>
</evidence>
<feature type="domain" description="DUF6533" evidence="2">
    <location>
        <begin position="40"/>
        <end position="73"/>
    </location>
</feature>
<sequence length="294" mass="33070">MDSPVEVYLETNITDSGLMFGNSVWRQAGIHSSNFGKLADYLHTISEEVRLIWFTPLSSAKVMFLVARYCVLIHIGFSGMYHFRSGLSSEECTRSFIQVFISSSLIVLSAEAILYIRIHAFSGMNRKLMVYLVIQYIIFHAFALAYGVKVLVSVKFRPASMPNSPCIPMAVDQSSLGIAYGFSLASIVAIMSIMVYVAHQKYRNLKSSLFLLFYREGVLYFLCLSALACSNIIATYLAPLSYKFIMLEPQVLVHSLLSTRMLLHLRGWAERDLTAEMMQPSFCAIELLAIVSRS</sequence>
<dbReference type="Pfam" id="PF20151">
    <property type="entry name" value="DUF6533"/>
    <property type="match status" value="1"/>
</dbReference>
<keyword evidence="1" id="KW-1133">Transmembrane helix</keyword>
<feature type="transmembrane region" description="Helical" evidence="1">
    <location>
        <begin position="178"/>
        <end position="198"/>
    </location>
</feature>
<name>A0A8H6H6U2_9AGAR</name>
<feature type="transmembrane region" description="Helical" evidence="1">
    <location>
        <begin position="95"/>
        <end position="116"/>
    </location>
</feature>
<proteinExistence type="predicted"/>
<keyword evidence="4" id="KW-1185">Reference proteome</keyword>
<accession>A0A8H6H6U2</accession>
<keyword evidence="1" id="KW-0472">Membrane</keyword>
<gene>
    <name evidence="3" type="ORF">DFP72DRAFT_1113960</name>
</gene>
<dbReference type="InterPro" id="IPR045340">
    <property type="entry name" value="DUF6533"/>
</dbReference>
<dbReference type="EMBL" id="JACGCI010000238">
    <property type="protein sequence ID" value="KAF6741508.1"/>
    <property type="molecule type" value="Genomic_DNA"/>
</dbReference>
<feature type="transmembrane region" description="Helical" evidence="1">
    <location>
        <begin position="218"/>
        <end position="238"/>
    </location>
</feature>
<protein>
    <recommendedName>
        <fullName evidence="2">DUF6533 domain-containing protein</fullName>
    </recommendedName>
</protein>
<feature type="transmembrane region" description="Helical" evidence="1">
    <location>
        <begin position="128"/>
        <end position="148"/>
    </location>
</feature>